<dbReference type="InterPro" id="IPR027417">
    <property type="entry name" value="P-loop_NTPase"/>
</dbReference>
<dbReference type="Proteomes" id="UP000321570">
    <property type="component" value="Unassembled WGS sequence"/>
</dbReference>
<dbReference type="GO" id="GO:0045505">
    <property type="term" value="F:dynein intermediate chain binding"/>
    <property type="evidence" value="ECO:0007669"/>
    <property type="project" value="InterPro"/>
</dbReference>
<comment type="similarity">
    <text evidence="1">Belongs to the dynein heavy chain family.</text>
</comment>
<dbReference type="EMBL" id="CABIJS010000532">
    <property type="protein sequence ID" value="VUZ52825.1"/>
    <property type="molecule type" value="Genomic_DNA"/>
</dbReference>
<keyword evidence="4" id="KW-1185">Reference proteome</keyword>
<evidence type="ECO:0000313" key="4">
    <source>
        <dbReference type="Proteomes" id="UP000321570"/>
    </source>
</evidence>
<dbReference type="InterPro" id="IPR026983">
    <property type="entry name" value="DHC"/>
</dbReference>
<gene>
    <name evidence="3" type="ORF">WMSIL1_LOCUS11261</name>
</gene>
<evidence type="ECO:0000259" key="2">
    <source>
        <dbReference type="Pfam" id="PF12780"/>
    </source>
</evidence>
<dbReference type="Pfam" id="PF12780">
    <property type="entry name" value="AAA_8"/>
    <property type="match status" value="1"/>
</dbReference>
<proteinExistence type="inferred from homology"/>
<evidence type="ECO:0000313" key="3">
    <source>
        <dbReference type="EMBL" id="VUZ52825.1"/>
    </source>
</evidence>
<evidence type="ECO:0000256" key="1">
    <source>
        <dbReference type="ARBA" id="ARBA00008887"/>
    </source>
</evidence>
<dbReference type="PANTHER" id="PTHR46961:SF17">
    <property type="entry name" value="AAA+ ATPASE DOMAIN-CONTAINING PROTEIN"/>
    <property type="match status" value="1"/>
</dbReference>
<dbReference type="GO" id="GO:0051959">
    <property type="term" value="F:dynein light intermediate chain binding"/>
    <property type="evidence" value="ECO:0007669"/>
    <property type="project" value="InterPro"/>
</dbReference>
<feature type="non-terminal residue" evidence="3">
    <location>
        <position position="198"/>
    </location>
</feature>
<dbReference type="GO" id="GO:0007018">
    <property type="term" value="P:microtubule-based movement"/>
    <property type="evidence" value="ECO:0007669"/>
    <property type="project" value="InterPro"/>
</dbReference>
<protein>
    <recommendedName>
        <fullName evidence="2">Dynein heavy chain AAA module D4 domain-containing protein</fullName>
    </recommendedName>
</protein>
<reference evidence="3 4" key="1">
    <citation type="submission" date="2019-07" db="EMBL/GenBank/DDBJ databases">
        <authorList>
            <person name="Jastrzebski P J."/>
            <person name="Paukszto L."/>
            <person name="Jastrzebski P J."/>
        </authorList>
    </citation>
    <scope>NUCLEOTIDE SEQUENCE [LARGE SCALE GENOMIC DNA]</scope>
    <source>
        <strain evidence="3 4">WMS-il1</strain>
    </source>
</reference>
<dbReference type="PANTHER" id="PTHR46961">
    <property type="entry name" value="DYNEIN HEAVY CHAIN 1, AXONEMAL-LIKE PROTEIN"/>
    <property type="match status" value="1"/>
</dbReference>
<dbReference type="AlphaFoldDB" id="A0A564Z027"/>
<dbReference type="SUPFAM" id="SSF52540">
    <property type="entry name" value="P-loop containing nucleoside triphosphate hydrolases"/>
    <property type="match status" value="1"/>
</dbReference>
<sequence>MYPIVEQCLSDYNTTHKNKMNLVTFRYVLEHLARICRVLRVATGNALLIGVGGSGRQSLSRLAAAMAGYIVFQPEVTKDYGLDEWRNDLKSCLKNAGGRGQKTVFLMTDSQIKNETFLEDIDNLLNSGEVPNIFSAEERAEVIELVQSTLEAENRKNIQSGGGRIDIDLSPMALFAAFVNRCRANLHIIIAFSPIGSA</sequence>
<dbReference type="GO" id="GO:0030286">
    <property type="term" value="C:dynein complex"/>
    <property type="evidence" value="ECO:0007669"/>
    <property type="project" value="InterPro"/>
</dbReference>
<name>A0A564Z027_HYMDI</name>
<accession>A0A564Z027</accession>
<dbReference type="Gene3D" id="3.40.50.300">
    <property type="entry name" value="P-loop containing nucleotide triphosphate hydrolases"/>
    <property type="match status" value="1"/>
</dbReference>
<dbReference type="InterPro" id="IPR024317">
    <property type="entry name" value="Dynein_heavy_chain_D4_dom"/>
</dbReference>
<organism evidence="3 4">
    <name type="scientific">Hymenolepis diminuta</name>
    <name type="common">Rat tapeworm</name>
    <dbReference type="NCBI Taxonomy" id="6216"/>
    <lineage>
        <taxon>Eukaryota</taxon>
        <taxon>Metazoa</taxon>
        <taxon>Spiralia</taxon>
        <taxon>Lophotrochozoa</taxon>
        <taxon>Platyhelminthes</taxon>
        <taxon>Cestoda</taxon>
        <taxon>Eucestoda</taxon>
        <taxon>Cyclophyllidea</taxon>
        <taxon>Hymenolepididae</taxon>
        <taxon>Hymenolepis</taxon>
    </lineage>
</organism>
<feature type="domain" description="Dynein heavy chain AAA module D4" evidence="2">
    <location>
        <begin position="20"/>
        <end position="197"/>
    </location>
</feature>